<dbReference type="Gene3D" id="3.40.50.300">
    <property type="entry name" value="P-loop containing nucleotide triphosphate hydrolases"/>
    <property type="match status" value="1"/>
</dbReference>
<dbReference type="Pfam" id="PF00004">
    <property type="entry name" value="AAA"/>
    <property type="match status" value="1"/>
</dbReference>
<dbReference type="InterPro" id="IPR027417">
    <property type="entry name" value="P-loop_NTPase"/>
</dbReference>
<dbReference type="Proteomes" id="UP001596523">
    <property type="component" value="Unassembled WGS sequence"/>
</dbReference>
<evidence type="ECO:0000313" key="2">
    <source>
        <dbReference type="EMBL" id="MFC7305094.1"/>
    </source>
</evidence>
<dbReference type="EMBL" id="JBHTCF010000004">
    <property type="protein sequence ID" value="MFC7305094.1"/>
    <property type="molecule type" value="Genomic_DNA"/>
</dbReference>
<organism evidence="2 3">
    <name type="scientific">Streptomyces monticola</name>
    <dbReference type="NCBI Taxonomy" id="2666263"/>
    <lineage>
        <taxon>Bacteria</taxon>
        <taxon>Bacillati</taxon>
        <taxon>Actinomycetota</taxon>
        <taxon>Actinomycetes</taxon>
        <taxon>Kitasatosporales</taxon>
        <taxon>Streptomycetaceae</taxon>
        <taxon>Streptomyces</taxon>
    </lineage>
</organism>
<evidence type="ECO:0000259" key="1">
    <source>
        <dbReference type="SMART" id="SM00382"/>
    </source>
</evidence>
<gene>
    <name evidence="2" type="ORF">ACFQVC_12785</name>
</gene>
<sequence>MAATADHIKALVQAHADGDDRNFYAVALQVAAREARQGHTRSAASLRDVIDASKAKRVRHLESVSAVPPNRELAGLLHLSHPDLGLEHMTLDPQVRDHLRRVLSEQRQRAKLGEFGFSPVHRMLLTGPPGTGKSMSAAAVACELGLPLYSIRLDGLISRFMGETAAKLRLIFDAVGRTRGVYLFDEFDALGAERIAGNDVGEARRILNSFLLFLDELEPHSLVIAATNHEGLLDRALFRRFDLMVGFDRPGQEEALEVLQRRLSLMDATQIQWTEVISEAVGLSHAELVAAAESAAKQAILGGSDVIDPAVLTVALAERRSVAGA</sequence>
<accession>A0ABW2JGA6</accession>
<evidence type="ECO:0000313" key="3">
    <source>
        <dbReference type="Proteomes" id="UP001596523"/>
    </source>
</evidence>
<dbReference type="InterPro" id="IPR003959">
    <property type="entry name" value="ATPase_AAA_core"/>
</dbReference>
<dbReference type="PANTHER" id="PTHR23077:SF198">
    <property type="entry name" value="ATP-DEPENDENT ZINC METALLOPROTEASE FTSH"/>
    <property type="match status" value="1"/>
</dbReference>
<dbReference type="SUPFAM" id="SSF52540">
    <property type="entry name" value="P-loop containing nucleoside triphosphate hydrolases"/>
    <property type="match status" value="1"/>
</dbReference>
<reference evidence="3" key="1">
    <citation type="journal article" date="2019" name="Int. J. Syst. Evol. Microbiol.">
        <title>The Global Catalogue of Microorganisms (GCM) 10K type strain sequencing project: providing services to taxonomists for standard genome sequencing and annotation.</title>
        <authorList>
            <consortium name="The Broad Institute Genomics Platform"/>
            <consortium name="The Broad Institute Genome Sequencing Center for Infectious Disease"/>
            <person name="Wu L."/>
            <person name="Ma J."/>
        </authorList>
    </citation>
    <scope>NUCLEOTIDE SEQUENCE [LARGE SCALE GENOMIC DNA]</scope>
    <source>
        <strain evidence="3">SYNS20</strain>
    </source>
</reference>
<comment type="caution">
    <text evidence="2">The sequence shown here is derived from an EMBL/GenBank/DDBJ whole genome shotgun (WGS) entry which is preliminary data.</text>
</comment>
<proteinExistence type="predicted"/>
<name>A0ABW2JGA6_9ACTN</name>
<dbReference type="InterPro" id="IPR050168">
    <property type="entry name" value="AAA_ATPase_domain"/>
</dbReference>
<keyword evidence="3" id="KW-1185">Reference proteome</keyword>
<dbReference type="PANTHER" id="PTHR23077">
    <property type="entry name" value="AAA-FAMILY ATPASE"/>
    <property type="match status" value="1"/>
</dbReference>
<dbReference type="SMART" id="SM00382">
    <property type="entry name" value="AAA"/>
    <property type="match status" value="1"/>
</dbReference>
<feature type="domain" description="AAA+ ATPase" evidence="1">
    <location>
        <begin position="119"/>
        <end position="251"/>
    </location>
</feature>
<dbReference type="InterPro" id="IPR003593">
    <property type="entry name" value="AAA+_ATPase"/>
</dbReference>
<dbReference type="CDD" id="cd19481">
    <property type="entry name" value="RecA-like_protease"/>
    <property type="match status" value="1"/>
</dbReference>
<dbReference type="RefSeq" id="WP_381830181.1">
    <property type="nucleotide sequence ID" value="NZ_JBHTCF010000004.1"/>
</dbReference>
<protein>
    <submittedName>
        <fullName evidence="2">AAA family ATPase</fullName>
    </submittedName>
</protein>